<reference evidence="2 3" key="1">
    <citation type="submission" date="2016-11" db="EMBL/GenBank/DDBJ databases">
        <authorList>
            <person name="Jaros S."/>
            <person name="Januszkiewicz K."/>
            <person name="Wedrychowicz H."/>
        </authorList>
    </citation>
    <scope>NUCLEOTIDE SEQUENCE [LARGE SCALE GENOMIC DNA]</scope>
    <source>
        <strain evidence="2 3">DSM 27063</strain>
    </source>
</reference>
<dbReference type="OrthoDB" id="9803106at2"/>
<dbReference type="RefSeq" id="WP_073168076.1">
    <property type="nucleotide sequence ID" value="NZ_FQZE01000009.1"/>
</dbReference>
<dbReference type="SUPFAM" id="SSF81301">
    <property type="entry name" value="Nucleotidyltransferase"/>
    <property type="match status" value="1"/>
</dbReference>
<name>A0A1M6FTQ0_9BACT</name>
<dbReference type="InterPro" id="IPR043519">
    <property type="entry name" value="NT_sf"/>
</dbReference>
<proteinExistence type="predicted"/>
<dbReference type="EMBL" id="FQZE01000009">
    <property type="protein sequence ID" value="SHJ01056.1"/>
    <property type="molecule type" value="Genomic_DNA"/>
</dbReference>
<protein>
    <submittedName>
        <fullName evidence="2">Nucleotidyltransferase</fullName>
    </submittedName>
</protein>
<evidence type="ECO:0000313" key="3">
    <source>
        <dbReference type="Proteomes" id="UP000184050"/>
    </source>
</evidence>
<gene>
    <name evidence="2" type="ORF">SAMN05444280_10975</name>
</gene>
<dbReference type="CDD" id="cd05403">
    <property type="entry name" value="NT_KNTase_like"/>
    <property type="match status" value="1"/>
</dbReference>
<dbReference type="Gene3D" id="3.30.460.10">
    <property type="entry name" value="Beta Polymerase, domain 2"/>
    <property type="match status" value="1"/>
</dbReference>
<accession>A0A1M6FTQ0</accession>
<dbReference type="PANTHER" id="PTHR43449:SF1">
    <property type="entry name" value="POLYMERASE BETA NUCLEOTIDYLTRANSFERASE DOMAIN-CONTAINING PROTEIN"/>
    <property type="match status" value="1"/>
</dbReference>
<dbReference type="InterPro" id="IPR041633">
    <property type="entry name" value="Polbeta"/>
</dbReference>
<dbReference type="STRING" id="1168035.SAMN05444280_10975"/>
<keyword evidence="2" id="KW-0808">Transferase</keyword>
<evidence type="ECO:0000259" key="1">
    <source>
        <dbReference type="Pfam" id="PF18765"/>
    </source>
</evidence>
<dbReference type="GO" id="GO:0016740">
    <property type="term" value="F:transferase activity"/>
    <property type="evidence" value="ECO:0007669"/>
    <property type="project" value="UniProtKB-KW"/>
</dbReference>
<organism evidence="2 3">
    <name type="scientific">Tangfeifania diversioriginum</name>
    <dbReference type="NCBI Taxonomy" id="1168035"/>
    <lineage>
        <taxon>Bacteria</taxon>
        <taxon>Pseudomonadati</taxon>
        <taxon>Bacteroidota</taxon>
        <taxon>Bacteroidia</taxon>
        <taxon>Marinilabiliales</taxon>
        <taxon>Prolixibacteraceae</taxon>
        <taxon>Tangfeifania</taxon>
    </lineage>
</organism>
<dbReference type="Proteomes" id="UP000184050">
    <property type="component" value="Unassembled WGS sequence"/>
</dbReference>
<dbReference type="Pfam" id="PF18765">
    <property type="entry name" value="Polbeta"/>
    <property type="match status" value="1"/>
</dbReference>
<feature type="domain" description="Polymerase beta nucleotidyltransferase" evidence="1">
    <location>
        <begin position="16"/>
        <end position="101"/>
    </location>
</feature>
<dbReference type="AlphaFoldDB" id="A0A1M6FTQ0"/>
<evidence type="ECO:0000313" key="2">
    <source>
        <dbReference type="EMBL" id="SHJ01056.1"/>
    </source>
</evidence>
<sequence>MDKTTAIEIAKRYIGLVKEKYQIESAILFGSFARGANHSDSDIDLAIVFKSVNDIIDLQIELLNLRTDDDLLIEPHPFTVRDFNEINPLVAEIKKNGIEIVAPAA</sequence>
<dbReference type="PANTHER" id="PTHR43449">
    <property type="entry name" value="NUCLEOTIDYLTRANSFERASE"/>
    <property type="match status" value="1"/>
</dbReference>
<keyword evidence="3" id="KW-1185">Reference proteome</keyword>